<dbReference type="STRING" id="575540.Isop_2668"/>
<reference evidence="2 3" key="2">
    <citation type="journal article" date="2011" name="Stand. Genomic Sci.">
        <title>Complete genome sequence of Isosphaera pallida type strain (IS1B).</title>
        <authorList>
            <consortium name="US DOE Joint Genome Institute (JGI-PGF)"/>
            <person name="Goker M."/>
            <person name="Cleland D."/>
            <person name="Saunders E."/>
            <person name="Lapidus A."/>
            <person name="Nolan M."/>
            <person name="Lucas S."/>
            <person name="Hammon N."/>
            <person name="Deshpande S."/>
            <person name="Cheng J.F."/>
            <person name="Tapia R."/>
            <person name="Han C."/>
            <person name="Goodwin L."/>
            <person name="Pitluck S."/>
            <person name="Liolios K."/>
            <person name="Pagani I."/>
            <person name="Ivanova N."/>
            <person name="Mavromatis K."/>
            <person name="Pati A."/>
            <person name="Chen A."/>
            <person name="Palaniappan K."/>
            <person name="Land M."/>
            <person name="Hauser L."/>
            <person name="Chang Y.J."/>
            <person name="Jeffries C.D."/>
            <person name="Detter J.C."/>
            <person name="Beck B."/>
            <person name="Woyke T."/>
            <person name="Bristow J."/>
            <person name="Eisen J.A."/>
            <person name="Markowitz V."/>
            <person name="Hugenholtz P."/>
            <person name="Kyrpides N.C."/>
            <person name="Klenk H.P."/>
        </authorList>
    </citation>
    <scope>NUCLEOTIDE SEQUENCE [LARGE SCALE GENOMIC DNA]</scope>
    <source>
        <strain evidence="3">ATCC 43644 / DSM 9630 / IS1B</strain>
    </source>
</reference>
<sequence length="125" mass="14288">MGLGVWSMVCVRRDARQPSYDPRIPERRSAARSSNAKRISELSSGRFTTPTKPSKRGKPWNQDRLGFMLRFHPIRRQLESNFQPPQPLIRRFGLSGVSLMACGTDFLRRSDISVCLTSHLMRNVA</sequence>
<dbReference type="KEGG" id="ipa:Isop_2668"/>
<dbReference type="HOGENOM" id="CLU_1989610_0_0_0"/>
<dbReference type="EMBL" id="CP002353">
    <property type="protein sequence ID" value="ADV63238.1"/>
    <property type="molecule type" value="Genomic_DNA"/>
</dbReference>
<evidence type="ECO:0000313" key="2">
    <source>
        <dbReference type="EMBL" id="ADV63238.1"/>
    </source>
</evidence>
<feature type="compositionally biased region" description="Polar residues" evidence="1">
    <location>
        <begin position="41"/>
        <end position="52"/>
    </location>
</feature>
<proteinExistence type="predicted"/>
<dbReference type="InParanoid" id="E8QZU7"/>
<evidence type="ECO:0000256" key="1">
    <source>
        <dbReference type="SAM" id="MobiDB-lite"/>
    </source>
</evidence>
<accession>E8QZU7</accession>
<dbReference type="AlphaFoldDB" id="E8QZU7"/>
<gene>
    <name evidence="2" type="ordered locus">Isop_2668</name>
</gene>
<keyword evidence="3" id="KW-1185">Reference proteome</keyword>
<evidence type="ECO:0000313" key="3">
    <source>
        <dbReference type="Proteomes" id="UP000008631"/>
    </source>
</evidence>
<name>E8QZU7_ISOPI</name>
<protein>
    <submittedName>
        <fullName evidence="2">Uncharacterized protein</fullName>
    </submittedName>
</protein>
<feature type="region of interest" description="Disordered" evidence="1">
    <location>
        <begin position="17"/>
        <end position="61"/>
    </location>
</feature>
<reference key="1">
    <citation type="submission" date="2010-11" db="EMBL/GenBank/DDBJ databases">
        <title>The complete sequence of chromosome of Isophaera pallida ATCC 43644.</title>
        <authorList>
            <consortium name="US DOE Joint Genome Institute (JGI-PGF)"/>
            <person name="Lucas S."/>
            <person name="Copeland A."/>
            <person name="Lapidus A."/>
            <person name="Bruce D."/>
            <person name="Goodwin L."/>
            <person name="Pitluck S."/>
            <person name="Kyrpides N."/>
            <person name="Mavromatis K."/>
            <person name="Pagani I."/>
            <person name="Ivanova N."/>
            <person name="Saunders E."/>
            <person name="Brettin T."/>
            <person name="Detter J.C."/>
            <person name="Han C."/>
            <person name="Tapia R."/>
            <person name="Land M."/>
            <person name="Hauser L."/>
            <person name="Markowitz V."/>
            <person name="Cheng J.-F."/>
            <person name="Hugenholtz P."/>
            <person name="Woyke T."/>
            <person name="Wu D."/>
            <person name="Eisen J.A."/>
        </authorList>
    </citation>
    <scope>NUCLEOTIDE SEQUENCE</scope>
    <source>
        <strain>ATCC 43644</strain>
    </source>
</reference>
<organism evidence="2 3">
    <name type="scientific">Isosphaera pallida (strain ATCC 43644 / DSM 9630 / IS1B)</name>
    <dbReference type="NCBI Taxonomy" id="575540"/>
    <lineage>
        <taxon>Bacteria</taxon>
        <taxon>Pseudomonadati</taxon>
        <taxon>Planctomycetota</taxon>
        <taxon>Planctomycetia</taxon>
        <taxon>Isosphaerales</taxon>
        <taxon>Isosphaeraceae</taxon>
        <taxon>Isosphaera</taxon>
    </lineage>
</organism>
<dbReference type="Proteomes" id="UP000008631">
    <property type="component" value="Chromosome"/>
</dbReference>